<gene>
    <name evidence="2" type="ORF">LCGC14_2196030</name>
</gene>
<feature type="region of interest" description="Disordered" evidence="1">
    <location>
        <begin position="1"/>
        <end position="52"/>
    </location>
</feature>
<comment type="caution">
    <text evidence="2">The sequence shown here is derived from an EMBL/GenBank/DDBJ whole genome shotgun (WGS) entry which is preliminary data.</text>
</comment>
<reference evidence="2" key="1">
    <citation type="journal article" date="2015" name="Nature">
        <title>Complex archaea that bridge the gap between prokaryotes and eukaryotes.</title>
        <authorList>
            <person name="Spang A."/>
            <person name="Saw J.H."/>
            <person name="Jorgensen S.L."/>
            <person name="Zaremba-Niedzwiedzka K."/>
            <person name="Martijn J."/>
            <person name="Lind A.E."/>
            <person name="van Eijk R."/>
            <person name="Schleper C."/>
            <person name="Guy L."/>
            <person name="Ettema T.J."/>
        </authorList>
    </citation>
    <scope>NUCLEOTIDE SEQUENCE</scope>
</reference>
<name>A0A0F9DIA2_9ZZZZ</name>
<dbReference type="EMBL" id="LAZR01028844">
    <property type="protein sequence ID" value="KKL61364.1"/>
    <property type="molecule type" value="Genomic_DNA"/>
</dbReference>
<accession>A0A0F9DIA2</accession>
<dbReference type="AlphaFoldDB" id="A0A0F9DIA2"/>
<evidence type="ECO:0000256" key="1">
    <source>
        <dbReference type="SAM" id="MobiDB-lite"/>
    </source>
</evidence>
<protein>
    <submittedName>
        <fullName evidence="2">Uncharacterized protein</fullName>
    </submittedName>
</protein>
<proteinExistence type="predicted"/>
<organism evidence="2">
    <name type="scientific">marine sediment metagenome</name>
    <dbReference type="NCBI Taxonomy" id="412755"/>
    <lineage>
        <taxon>unclassified sequences</taxon>
        <taxon>metagenomes</taxon>
        <taxon>ecological metagenomes</taxon>
    </lineage>
</organism>
<feature type="compositionally biased region" description="Basic and acidic residues" evidence="1">
    <location>
        <begin position="15"/>
        <end position="43"/>
    </location>
</feature>
<evidence type="ECO:0000313" key="2">
    <source>
        <dbReference type="EMBL" id="KKL61364.1"/>
    </source>
</evidence>
<feature type="non-terminal residue" evidence="2">
    <location>
        <position position="1"/>
    </location>
</feature>
<sequence>RKPRTKAQEMMSAYDAREREAAGAAEAGRRFKEESERAKHEEIEPTDPEGDFADLSGHYQVLIGRHVTGDSLAKMAREFHHSKETIEAILDANPVAIRQAAAVAGRLAPAEVFSEMLPLATGRMKRVLEEGKDRDALPIAINIADRVFGKPIIRTVVDVRGDINITWIRKSDEAIEGEVVGDD</sequence>